<evidence type="ECO:0000313" key="2">
    <source>
        <dbReference type="EMBL" id="CAD8066159.1"/>
    </source>
</evidence>
<dbReference type="EMBL" id="CAJJDN010000021">
    <property type="protein sequence ID" value="CAD8066159.1"/>
    <property type="molecule type" value="Genomic_DNA"/>
</dbReference>
<dbReference type="Proteomes" id="UP000692954">
    <property type="component" value="Unassembled WGS sequence"/>
</dbReference>
<feature type="compositionally biased region" description="Basic and acidic residues" evidence="1">
    <location>
        <begin position="121"/>
        <end position="130"/>
    </location>
</feature>
<dbReference type="OrthoDB" id="307029at2759"/>
<organism evidence="2 3">
    <name type="scientific">Paramecium sonneborni</name>
    <dbReference type="NCBI Taxonomy" id="65129"/>
    <lineage>
        <taxon>Eukaryota</taxon>
        <taxon>Sar</taxon>
        <taxon>Alveolata</taxon>
        <taxon>Ciliophora</taxon>
        <taxon>Intramacronucleata</taxon>
        <taxon>Oligohymenophorea</taxon>
        <taxon>Peniculida</taxon>
        <taxon>Parameciidae</taxon>
        <taxon>Paramecium</taxon>
    </lineage>
</organism>
<reference evidence="2" key="1">
    <citation type="submission" date="2021-01" db="EMBL/GenBank/DDBJ databases">
        <authorList>
            <consortium name="Genoscope - CEA"/>
            <person name="William W."/>
        </authorList>
    </citation>
    <scope>NUCLEOTIDE SEQUENCE</scope>
</reference>
<gene>
    <name evidence="2" type="ORF">PSON_ATCC_30995.1.T0210159</name>
</gene>
<protein>
    <submittedName>
        <fullName evidence="2">Uncharacterized protein</fullName>
    </submittedName>
</protein>
<evidence type="ECO:0000313" key="3">
    <source>
        <dbReference type="Proteomes" id="UP000692954"/>
    </source>
</evidence>
<feature type="region of interest" description="Disordered" evidence="1">
    <location>
        <begin position="110"/>
        <end position="137"/>
    </location>
</feature>
<feature type="compositionally biased region" description="Basic and acidic residues" evidence="1">
    <location>
        <begin position="42"/>
        <end position="58"/>
    </location>
</feature>
<sequence length="176" mass="20903">MSLQKHGIFFQSQLYVTELCEPLNILEFLDDQVNQSMSHSLKPQDQELQNKSKQKDNLHKINREIKQNPYGSRWANKVLEKQFGVYLSQIQQRQRPKWIIKKLKPAESIDNKNQKNSRSINDIKSEEKLNRQTISKSNSRRIDRIVQNYRQSFSGIRQPLPALDDNYFVKLDQFNL</sequence>
<proteinExistence type="predicted"/>
<dbReference type="AlphaFoldDB" id="A0A8S1LH10"/>
<feature type="region of interest" description="Disordered" evidence="1">
    <location>
        <begin position="37"/>
        <end position="58"/>
    </location>
</feature>
<name>A0A8S1LH10_9CILI</name>
<keyword evidence="3" id="KW-1185">Reference proteome</keyword>
<evidence type="ECO:0000256" key="1">
    <source>
        <dbReference type="SAM" id="MobiDB-lite"/>
    </source>
</evidence>
<accession>A0A8S1LH10</accession>
<comment type="caution">
    <text evidence="2">The sequence shown here is derived from an EMBL/GenBank/DDBJ whole genome shotgun (WGS) entry which is preliminary data.</text>
</comment>